<feature type="domain" description="Cytidyltransferase-like" evidence="1">
    <location>
        <begin position="9"/>
        <end position="141"/>
    </location>
</feature>
<evidence type="ECO:0000313" key="3">
    <source>
        <dbReference type="EMBL" id="EIC00771.1"/>
    </source>
</evidence>
<dbReference type="PATRIC" id="fig|907348.3.peg.2837"/>
<dbReference type="PANTHER" id="PTHR37512:SF1">
    <property type="entry name" value="NADR_TTD14 AAA DOMAIN-CONTAINING PROTEIN"/>
    <property type="match status" value="1"/>
</dbReference>
<reference evidence="3 4" key="1">
    <citation type="submission" date="2011-09" db="EMBL/GenBank/DDBJ databases">
        <title>The draft genome of Treponema saccharophilum DSM 2985.</title>
        <authorList>
            <consortium name="US DOE Joint Genome Institute (JGI-PGF)"/>
            <person name="Lucas S."/>
            <person name="Copeland A."/>
            <person name="Lapidus A."/>
            <person name="Glavina del Rio T."/>
            <person name="Dalin E."/>
            <person name="Tice H."/>
            <person name="Bruce D."/>
            <person name="Goodwin L."/>
            <person name="Pitluck S."/>
            <person name="Peters L."/>
            <person name="Kyrpides N."/>
            <person name="Mavromatis K."/>
            <person name="Ivanova N."/>
            <person name="Markowitz V."/>
            <person name="Cheng J.-F."/>
            <person name="Hugenholtz P."/>
            <person name="Woyke T."/>
            <person name="Wu D."/>
            <person name="Gronow S."/>
            <person name="Wellnitz S."/>
            <person name="Brambilla E."/>
            <person name="Klenk H.-P."/>
            <person name="Eisen J.A."/>
        </authorList>
    </citation>
    <scope>NUCLEOTIDE SEQUENCE [LARGE SCALE GENOMIC DNA]</scope>
    <source>
        <strain evidence="3 4">DSM 2985</strain>
    </source>
</reference>
<proteinExistence type="predicted"/>
<dbReference type="InterPro" id="IPR014729">
    <property type="entry name" value="Rossmann-like_a/b/a_fold"/>
</dbReference>
<dbReference type="Pfam" id="PF13521">
    <property type="entry name" value="AAA_28"/>
    <property type="match status" value="1"/>
</dbReference>
<dbReference type="PANTHER" id="PTHR37512">
    <property type="entry name" value="TRIFUNCTIONAL NAD BIOSYNTHESIS/REGULATOR PROTEIN NADR"/>
    <property type="match status" value="1"/>
</dbReference>
<dbReference type="OrthoDB" id="9802794at2"/>
<dbReference type="InterPro" id="IPR038727">
    <property type="entry name" value="NadR/Ttd14_AAA_dom"/>
</dbReference>
<dbReference type="AlphaFoldDB" id="H7EPD8"/>
<dbReference type="InterPro" id="IPR052735">
    <property type="entry name" value="NAD_biosynth-regulator"/>
</dbReference>
<gene>
    <name evidence="3" type="ORF">TresaDRAFT_0244</name>
</gene>
<accession>H7EPD8</accession>
<dbReference type="Gene3D" id="3.40.50.300">
    <property type="entry name" value="P-loop containing nucleotide triphosphate hydrolases"/>
    <property type="match status" value="1"/>
</dbReference>
<organism evidence="3 4">
    <name type="scientific">Treponema saccharophilum DSM 2985</name>
    <dbReference type="NCBI Taxonomy" id="907348"/>
    <lineage>
        <taxon>Bacteria</taxon>
        <taxon>Pseudomonadati</taxon>
        <taxon>Spirochaetota</taxon>
        <taxon>Spirochaetia</taxon>
        <taxon>Spirochaetales</taxon>
        <taxon>Treponemataceae</taxon>
        <taxon>Treponema</taxon>
    </lineage>
</organism>
<evidence type="ECO:0000259" key="2">
    <source>
        <dbReference type="Pfam" id="PF13521"/>
    </source>
</evidence>
<dbReference type="SUPFAM" id="SSF52540">
    <property type="entry name" value="P-loop containing nucleoside triphosphate hydrolases"/>
    <property type="match status" value="1"/>
</dbReference>
<feature type="domain" description="NadR/Ttd14 AAA" evidence="2">
    <location>
        <begin position="161"/>
        <end position="323"/>
    </location>
</feature>
<dbReference type="GO" id="GO:0016740">
    <property type="term" value="F:transferase activity"/>
    <property type="evidence" value="ECO:0007669"/>
    <property type="project" value="UniProtKB-KW"/>
</dbReference>
<dbReference type="Proteomes" id="UP000003571">
    <property type="component" value="Unassembled WGS sequence"/>
</dbReference>
<protein>
    <submittedName>
        <fullName evidence="3">Cytidyltransferase-related domain protein</fullName>
    </submittedName>
</protein>
<dbReference type="eggNOG" id="COG3172">
    <property type="taxonomic scope" value="Bacteria"/>
</dbReference>
<keyword evidence="3" id="KW-0808">Transferase</keyword>
<dbReference type="InterPro" id="IPR004821">
    <property type="entry name" value="Cyt_trans-like"/>
</dbReference>
<dbReference type="Pfam" id="PF01467">
    <property type="entry name" value="CTP_transf_like"/>
    <property type="match status" value="1"/>
</dbReference>
<dbReference type="RefSeq" id="WP_002706458.1">
    <property type="nucleotide sequence ID" value="NZ_AGRW01000054.1"/>
</dbReference>
<dbReference type="Gene3D" id="3.40.50.620">
    <property type="entry name" value="HUPs"/>
    <property type="match status" value="1"/>
</dbReference>
<dbReference type="NCBIfam" id="TIGR00125">
    <property type="entry name" value="cyt_tran_rel"/>
    <property type="match status" value="1"/>
</dbReference>
<evidence type="ECO:0000313" key="4">
    <source>
        <dbReference type="Proteomes" id="UP000003571"/>
    </source>
</evidence>
<dbReference type="eggNOG" id="COG1057">
    <property type="taxonomic scope" value="Bacteria"/>
</dbReference>
<sequence length="337" mass="38649">MKDRYDVGMYGGSFNPLHLGHVDCIIQAANMCRELFVVLSCGTNRNEINYRIRYRWLYQITKHIGNVRIILLEDSAPTKGAYTEEYWDADARKVKSQIGRPIDIVFCGSDYDENSFWHKCYPESILRIFPRNGISSTEIRKNPYLHWDWLPEVVKPFYVKKVLLMGGESTGKSTLTINLANRFGTNFIDEAGRDISERSGTDTLMLSEDFTEILLQHKMNEIRAAERSNKVLFIDTDALVTQFFMNFLSDPGIEKNKALSDAIDGVNAYDLILFLEPDVDFVQDGGRSEVIRDDRETYSNQIKELLRSHGKSFVTVSGSYQERYEKAVAEVRALLGM</sequence>
<name>H7EPD8_9SPIR</name>
<dbReference type="STRING" id="907348.TresaDRAFT_0244"/>
<keyword evidence="4" id="KW-1185">Reference proteome</keyword>
<dbReference type="InterPro" id="IPR027417">
    <property type="entry name" value="P-loop_NTPase"/>
</dbReference>
<evidence type="ECO:0000259" key="1">
    <source>
        <dbReference type="Pfam" id="PF01467"/>
    </source>
</evidence>
<comment type="caution">
    <text evidence="3">The sequence shown here is derived from an EMBL/GenBank/DDBJ whole genome shotgun (WGS) entry which is preliminary data.</text>
</comment>
<dbReference type="SUPFAM" id="SSF52374">
    <property type="entry name" value="Nucleotidylyl transferase"/>
    <property type="match status" value="1"/>
</dbReference>
<dbReference type="EMBL" id="AGRW01000054">
    <property type="protein sequence ID" value="EIC00771.1"/>
    <property type="molecule type" value="Genomic_DNA"/>
</dbReference>